<dbReference type="Proteomes" id="UP000324222">
    <property type="component" value="Unassembled WGS sequence"/>
</dbReference>
<sequence length="82" mass="9180">MPFVERNKLPITDFKISFLFQTRLPVDPRKYTSVRDNVTRSEISSSLKSFTCPSGHPATASRRRVLRGAITPRGVLVLTSSS</sequence>
<evidence type="ECO:0000313" key="2">
    <source>
        <dbReference type="Proteomes" id="UP000324222"/>
    </source>
</evidence>
<proteinExistence type="predicted"/>
<reference evidence="1 2" key="1">
    <citation type="submission" date="2019-05" db="EMBL/GenBank/DDBJ databases">
        <title>Another draft genome of Portunus trituberculatus and its Hox gene families provides insights of decapod evolution.</title>
        <authorList>
            <person name="Jeong J.-H."/>
            <person name="Song I."/>
            <person name="Kim S."/>
            <person name="Choi T."/>
            <person name="Kim D."/>
            <person name="Ryu S."/>
            <person name="Kim W."/>
        </authorList>
    </citation>
    <scope>NUCLEOTIDE SEQUENCE [LARGE SCALE GENOMIC DNA]</scope>
    <source>
        <tissue evidence="1">Muscle</tissue>
    </source>
</reference>
<accession>A0A5B7EXT6</accession>
<protein>
    <submittedName>
        <fullName evidence="1">Uncharacterized protein</fullName>
    </submittedName>
</protein>
<dbReference type="AlphaFoldDB" id="A0A5B7EXT6"/>
<gene>
    <name evidence="1" type="ORF">E2C01_032551</name>
</gene>
<evidence type="ECO:0000313" key="1">
    <source>
        <dbReference type="EMBL" id="MPC39032.1"/>
    </source>
</evidence>
<organism evidence="1 2">
    <name type="scientific">Portunus trituberculatus</name>
    <name type="common">Swimming crab</name>
    <name type="synonym">Neptunus trituberculatus</name>
    <dbReference type="NCBI Taxonomy" id="210409"/>
    <lineage>
        <taxon>Eukaryota</taxon>
        <taxon>Metazoa</taxon>
        <taxon>Ecdysozoa</taxon>
        <taxon>Arthropoda</taxon>
        <taxon>Crustacea</taxon>
        <taxon>Multicrustacea</taxon>
        <taxon>Malacostraca</taxon>
        <taxon>Eumalacostraca</taxon>
        <taxon>Eucarida</taxon>
        <taxon>Decapoda</taxon>
        <taxon>Pleocyemata</taxon>
        <taxon>Brachyura</taxon>
        <taxon>Eubrachyura</taxon>
        <taxon>Portunoidea</taxon>
        <taxon>Portunidae</taxon>
        <taxon>Portuninae</taxon>
        <taxon>Portunus</taxon>
    </lineage>
</organism>
<keyword evidence="2" id="KW-1185">Reference proteome</keyword>
<dbReference type="EMBL" id="VSRR010004237">
    <property type="protein sequence ID" value="MPC39032.1"/>
    <property type="molecule type" value="Genomic_DNA"/>
</dbReference>
<name>A0A5B7EXT6_PORTR</name>
<comment type="caution">
    <text evidence="1">The sequence shown here is derived from an EMBL/GenBank/DDBJ whole genome shotgun (WGS) entry which is preliminary data.</text>
</comment>